<evidence type="ECO:0000256" key="2">
    <source>
        <dbReference type="ARBA" id="ARBA00023125"/>
    </source>
</evidence>
<dbReference type="SUPFAM" id="SSF46689">
    <property type="entry name" value="Homeodomain-like"/>
    <property type="match status" value="1"/>
</dbReference>
<evidence type="ECO:0000256" key="3">
    <source>
        <dbReference type="ARBA" id="ARBA00023163"/>
    </source>
</evidence>
<sequence length="196" mass="21038">MNAGTRAVGRPRDDTLDAAIMAAALHLVDERGYTAVTLDAIAEQACTSKTAIYRRWPKKAAIIMDAFLAEAEPLIQPVTGLPFRDTIIAQMTALTDFLQTTPGGRTLRGLIAEAQTDTALADAIRERWLAPRRAVAAAMYADAHEAGELRGDIDSGALVDALYGPLYFRLLLGHAPIDHAFIAQTVDTVLGGMKAH</sequence>
<dbReference type="PANTHER" id="PTHR30055">
    <property type="entry name" value="HTH-TYPE TRANSCRIPTIONAL REGULATOR RUTR"/>
    <property type="match status" value="1"/>
</dbReference>
<dbReference type="Proteomes" id="UP000749311">
    <property type="component" value="Unassembled WGS sequence"/>
</dbReference>
<protein>
    <submittedName>
        <fullName evidence="6">AcrR family transcriptional regulator</fullName>
    </submittedName>
</protein>
<dbReference type="Pfam" id="PF16859">
    <property type="entry name" value="TetR_C_11"/>
    <property type="match status" value="1"/>
</dbReference>
<dbReference type="Pfam" id="PF00440">
    <property type="entry name" value="TetR_N"/>
    <property type="match status" value="1"/>
</dbReference>
<gene>
    <name evidence="6" type="ORF">FB473_000962</name>
</gene>
<feature type="domain" description="HTH tetR-type" evidence="5">
    <location>
        <begin position="14"/>
        <end position="74"/>
    </location>
</feature>
<keyword evidence="2 4" id="KW-0238">DNA-binding</keyword>
<organism evidence="6 7">
    <name type="scientific">Brooklawnia cerclae</name>
    <dbReference type="NCBI Taxonomy" id="349934"/>
    <lineage>
        <taxon>Bacteria</taxon>
        <taxon>Bacillati</taxon>
        <taxon>Actinomycetota</taxon>
        <taxon>Actinomycetes</taxon>
        <taxon>Propionibacteriales</taxon>
        <taxon>Propionibacteriaceae</taxon>
        <taxon>Brooklawnia</taxon>
    </lineage>
</organism>
<keyword evidence="7" id="KW-1185">Reference proteome</keyword>
<dbReference type="InterPro" id="IPR001647">
    <property type="entry name" value="HTH_TetR"/>
</dbReference>
<dbReference type="PROSITE" id="PS50977">
    <property type="entry name" value="HTH_TETR_2"/>
    <property type="match status" value="1"/>
</dbReference>
<dbReference type="InterPro" id="IPR036271">
    <property type="entry name" value="Tet_transcr_reg_TetR-rel_C_sf"/>
</dbReference>
<dbReference type="Gene3D" id="1.10.10.60">
    <property type="entry name" value="Homeodomain-like"/>
    <property type="match status" value="1"/>
</dbReference>
<dbReference type="PRINTS" id="PR00455">
    <property type="entry name" value="HTHTETR"/>
</dbReference>
<dbReference type="RefSeq" id="WP_167165335.1">
    <property type="nucleotide sequence ID" value="NZ_BAAAOO010000002.1"/>
</dbReference>
<comment type="caution">
    <text evidence="6">The sequence shown here is derived from an EMBL/GenBank/DDBJ whole genome shotgun (WGS) entry which is preliminary data.</text>
</comment>
<dbReference type="Gene3D" id="1.10.357.10">
    <property type="entry name" value="Tetracycline Repressor, domain 2"/>
    <property type="match status" value="1"/>
</dbReference>
<dbReference type="PANTHER" id="PTHR30055:SF148">
    <property type="entry name" value="TETR-FAMILY TRANSCRIPTIONAL REGULATOR"/>
    <property type="match status" value="1"/>
</dbReference>
<keyword evidence="1" id="KW-0805">Transcription regulation</keyword>
<feature type="DNA-binding region" description="H-T-H motif" evidence="4">
    <location>
        <begin position="37"/>
        <end position="56"/>
    </location>
</feature>
<dbReference type="EMBL" id="JAAMOZ010000001">
    <property type="protein sequence ID" value="NIH56317.1"/>
    <property type="molecule type" value="Genomic_DNA"/>
</dbReference>
<accession>A0ABX0SHV9</accession>
<dbReference type="InterPro" id="IPR050109">
    <property type="entry name" value="HTH-type_TetR-like_transc_reg"/>
</dbReference>
<reference evidence="6 7" key="1">
    <citation type="submission" date="2020-02" db="EMBL/GenBank/DDBJ databases">
        <title>Sequencing the genomes of 1000 actinobacteria strains.</title>
        <authorList>
            <person name="Klenk H.-P."/>
        </authorList>
    </citation>
    <scope>NUCLEOTIDE SEQUENCE [LARGE SCALE GENOMIC DNA]</scope>
    <source>
        <strain evidence="6 7">DSM 19609</strain>
    </source>
</reference>
<evidence type="ECO:0000256" key="1">
    <source>
        <dbReference type="ARBA" id="ARBA00023015"/>
    </source>
</evidence>
<proteinExistence type="predicted"/>
<evidence type="ECO:0000259" key="5">
    <source>
        <dbReference type="PROSITE" id="PS50977"/>
    </source>
</evidence>
<dbReference type="InterPro" id="IPR011075">
    <property type="entry name" value="TetR_C"/>
</dbReference>
<evidence type="ECO:0000313" key="7">
    <source>
        <dbReference type="Proteomes" id="UP000749311"/>
    </source>
</evidence>
<keyword evidence="3" id="KW-0804">Transcription</keyword>
<dbReference type="InterPro" id="IPR009057">
    <property type="entry name" value="Homeodomain-like_sf"/>
</dbReference>
<dbReference type="SUPFAM" id="SSF48498">
    <property type="entry name" value="Tetracyclin repressor-like, C-terminal domain"/>
    <property type="match status" value="1"/>
</dbReference>
<name>A0ABX0SHV9_9ACTN</name>
<evidence type="ECO:0000256" key="4">
    <source>
        <dbReference type="PROSITE-ProRule" id="PRU00335"/>
    </source>
</evidence>
<evidence type="ECO:0000313" key="6">
    <source>
        <dbReference type="EMBL" id="NIH56317.1"/>
    </source>
</evidence>